<protein>
    <submittedName>
        <fullName evidence="1">Uncharacterized protein</fullName>
    </submittedName>
</protein>
<dbReference type="Proteomes" id="UP001220961">
    <property type="component" value="Chromosome 2"/>
</dbReference>
<gene>
    <name evidence="1" type="ORF">MCAP1_001258</name>
</gene>
<dbReference type="AlphaFoldDB" id="A0AAF0IW05"/>
<keyword evidence="2" id="KW-1185">Reference proteome</keyword>
<organism evidence="1 2">
    <name type="scientific">Malassezia caprae</name>
    <dbReference type="NCBI Taxonomy" id="1381934"/>
    <lineage>
        <taxon>Eukaryota</taxon>
        <taxon>Fungi</taxon>
        <taxon>Dikarya</taxon>
        <taxon>Basidiomycota</taxon>
        <taxon>Ustilaginomycotina</taxon>
        <taxon>Malasseziomycetes</taxon>
        <taxon>Malasseziales</taxon>
        <taxon>Malasseziaceae</taxon>
        <taxon>Malassezia</taxon>
    </lineage>
</organism>
<evidence type="ECO:0000313" key="1">
    <source>
        <dbReference type="EMBL" id="WFD19043.1"/>
    </source>
</evidence>
<name>A0AAF0IW05_9BASI</name>
<evidence type="ECO:0000313" key="2">
    <source>
        <dbReference type="Proteomes" id="UP001220961"/>
    </source>
</evidence>
<sequence>MEAPALLRLGCMRRHACVSVDSGLCRVQADVSFRTHGPRARAASQQLGRRVRLTYACSVAMGQGHVPLSGTQIRLSGLGRAIERFFAQHSDVLNVRTCQCVHVDAHTTQWDLVLGSVPHRLSCPIHMSWSLVWASPDAGVAAALRAPHLPRRLEQAHTQLLRRILSDLIVPAADQMNGAYAAHLRSVTPWLEHMSASLESMQRHVVHAPWDTSAILPALVRADQAVHPPSGFALQWPRAERSPSLVSDDLPRAWAQLARRS</sequence>
<proteinExistence type="predicted"/>
<dbReference type="EMBL" id="CP119909">
    <property type="protein sequence ID" value="WFD19043.1"/>
    <property type="molecule type" value="Genomic_DNA"/>
</dbReference>
<reference evidence="1" key="1">
    <citation type="submission" date="2023-03" db="EMBL/GenBank/DDBJ databases">
        <title>Mating type loci evolution in Malassezia.</title>
        <authorList>
            <person name="Coelho M.A."/>
        </authorList>
    </citation>
    <scope>NUCLEOTIDE SEQUENCE</scope>
    <source>
        <strain evidence="1">CBS 10434</strain>
    </source>
</reference>
<accession>A0AAF0IW05</accession>